<dbReference type="AlphaFoldDB" id="U9TKA9"/>
<evidence type="ECO:0000313" key="2">
    <source>
        <dbReference type="EMBL" id="ESA03786.1"/>
    </source>
</evidence>
<organism evidence="2">
    <name type="scientific">Rhizophagus irregularis (strain DAOM 181602 / DAOM 197198 / MUCL 43194)</name>
    <name type="common">Arbuscular mycorrhizal fungus</name>
    <name type="synonym">Glomus intraradices</name>
    <dbReference type="NCBI Taxonomy" id="747089"/>
    <lineage>
        <taxon>Eukaryota</taxon>
        <taxon>Fungi</taxon>
        <taxon>Fungi incertae sedis</taxon>
        <taxon>Mucoromycota</taxon>
        <taxon>Glomeromycotina</taxon>
        <taxon>Glomeromycetes</taxon>
        <taxon>Glomerales</taxon>
        <taxon>Glomeraceae</taxon>
        <taxon>Rhizophagus</taxon>
    </lineage>
</organism>
<protein>
    <submittedName>
        <fullName evidence="2">Uncharacterized protein</fullName>
    </submittedName>
</protein>
<dbReference type="EMBL" id="KI294809">
    <property type="protein sequence ID" value="ESA03786.1"/>
    <property type="molecule type" value="Genomic_DNA"/>
</dbReference>
<accession>U9TKA9</accession>
<feature type="region of interest" description="Disordered" evidence="1">
    <location>
        <begin position="82"/>
        <end position="109"/>
    </location>
</feature>
<proteinExistence type="predicted"/>
<sequence>MLTLFIRLIYPGHRKTIRKFPKTNVKTFRFLHGTIIESYPRTIHQDPQTHVNTIFGFITQSIINNLIHRLIPTTTNTSTFWTKPKNSPFKKNQTNLTSNDPTSAQRTMTSDIKEIII</sequence>
<dbReference type="HOGENOM" id="CLU_2086056_0_0_1"/>
<evidence type="ECO:0000256" key="1">
    <source>
        <dbReference type="SAM" id="MobiDB-lite"/>
    </source>
</evidence>
<name>U9TKA9_RHIID</name>
<reference evidence="2" key="1">
    <citation type="submission" date="2013-07" db="EMBL/GenBank/DDBJ databases">
        <title>The genome of an arbuscular mycorrhizal fungus provides insights into the evolution of the oldest plant symbiosis.</title>
        <authorList>
            <consortium name="DOE Joint Genome Institute"/>
            <person name="Tisserant E."/>
            <person name="Malbreil M."/>
            <person name="Kuo A."/>
            <person name="Kohler A."/>
            <person name="Symeonidi A."/>
            <person name="Balestrini R."/>
            <person name="Charron P."/>
            <person name="Duensing N."/>
            <person name="Frei-dit-Frey N."/>
            <person name="Gianinazzi-Pearson V."/>
            <person name="Gilbert B."/>
            <person name="Handa Y."/>
            <person name="Hijri M."/>
            <person name="Kaul R."/>
            <person name="Kawaguchi M."/>
            <person name="Krajinski F."/>
            <person name="Lammers P."/>
            <person name="Lapierre D."/>
            <person name="Masclaux F.G."/>
            <person name="Murat C."/>
            <person name="Morin E."/>
            <person name="Ndikumana S."/>
            <person name="Pagni M."/>
            <person name="Petitpierre D."/>
            <person name="Requena N."/>
            <person name="Rosikiewicz P."/>
            <person name="Riley R."/>
            <person name="Saito K."/>
            <person name="San Clemente H."/>
            <person name="Shapiro H."/>
            <person name="van Tuinen D."/>
            <person name="Becard G."/>
            <person name="Bonfante P."/>
            <person name="Paszkowski U."/>
            <person name="Shachar-Hill Y."/>
            <person name="Young J.P."/>
            <person name="Sanders I.R."/>
            <person name="Henrissat B."/>
            <person name="Rensing S.A."/>
            <person name="Grigoriev I.V."/>
            <person name="Corradi N."/>
            <person name="Roux C."/>
            <person name="Martin F."/>
        </authorList>
    </citation>
    <scope>NUCLEOTIDE SEQUENCE</scope>
    <source>
        <strain evidence="2">DAOM 197198</strain>
    </source>
</reference>
<gene>
    <name evidence="2" type="ORF">GLOINDRAFT_85691</name>
</gene>